<evidence type="ECO:0000313" key="5">
    <source>
        <dbReference type="Proteomes" id="UP000295060"/>
    </source>
</evidence>
<dbReference type="InterPro" id="IPR029056">
    <property type="entry name" value="Ribokinase-like"/>
</dbReference>
<gene>
    <name evidence="4" type="ORF">EV137_1043</name>
</gene>
<keyword evidence="5" id="KW-1185">Reference proteome</keyword>
<dbReference type="Pfam" id="PF00294">
    <property type="entry name" value="PfkB"/>
    <property type="match status" value="1"/>
</dbReference>
<dbReference type="EMBL" id="SODU01000001">
    <property type="protein sequence ID" value="TDW93751.1"/>
    <property type="molecule type" value="Genomic_DNA"/>
</dbReference>
<dbReference type="InterPro" id="IPR011611">
    <property type="entry name" value="PfkB_dom"/>
</dbReference>
<evidence type="ECO:0000256" key="2">
    <source>
        <dbReference type="ARBA" id="ARBA00022777"/>
    </source>
</evidence>
<reference evidence="4 5" key="1">
    <citation type="submission" date="2019-03" db="EMBL/GenBank/DDBJ databases">
        <title>Genomic Encyclopedia of Type Strains, Phase III (KMG-III): the genomes of soil and plant-associated and newly described type strains.</title>
        <authorList>
            <person name="Whitman W."/>
        </authorList>
    </citation>
    <scope>NUCLEOTIDE SEQUENCE [LARGE SCALE GENOMIC DNA]</scope>
    <source>
        <strain evidence="4 5">VKMAc-2574</strain>
    </source>
</reference>
<name>A0ABY2FKW5_9ACTN</name>
<feature type="domain" description="Carbohydrate kinase PfkB" evidence="3">
    <location>
        <begin position="220"/>
        <end position="475"/>
    </location>
</feature>
<accession>A0ABY2FKW5</accession>
<dbReference type="RefSeq" id="WP_134126863.1">
    <property type="nucleotide sequence ID" value="NZ_SODU01000001.1"/>
</dbReference>
<sequence>MFDPLVQGLPNDSYLAPVFLSLRGHDGVTPKRLAASGIAQNLLRLPIVQNKAVQTGNKPADAAFAVIVEQVAQLESPTDRLIADAILNLGIYRETYKSRNISGRAIHRLTTGGVGDRRLAVVDQWQALHEALDAAPPAGPAPGEHTLRSRLEREVFERLSTLLVNPRPTFEISAPGEPIAPSTAQTVDATAAGKVIVVGGAAFDHTWRIGSVPPVGTSTMAMAFARTPGGKGVSQAVAAAHLDLDVSLIAAVAPDDDGREIEAHLDREGVDTSLLHRVERPSARTPATGIYELPYGNSSAAVFRDIDLDVPTIDRHAAALTTCDVLLLTFELPMPVLKHVLDLVADAPNPPVVIVTPGQPYSNGHLVSPLLKQMDYLVAHLWELEGFAFSDEAKYDPELLSDDLLSRGLRSLCLLSVPDGGSVYERGKPTAQIPRPHRNIQEASITRDAFCAALAARLIEDRSRTENTFLWAAAAMASFADNYHQAPTTHPSRATINERFAQMPRGEAS</sequence>
<dbReference type="PANTHER" id="PTHR10584">
    <property type="entry name" value="SUGAR KINASE"/>
    <property type="match status" value="1"/>
</dbReference>
<evidence type="ECO:0000313" key="4">
    <source>
        <dbReference type="EMBL" id="TDW93751.1"/>
    </source>
</evidence>
<dbReference type="Gene3D" id="3.40.1190.20">
    <property type="match status" value="1"/>
</dbReference>
<keyword evidence="2" id="KW-0418">Kinase</keyword>
<evidence type="ECO:0000256" key="1">
    <source>
        <dbReference type="ARBA" id="ARBA00022679"/>
    </source>
</evidence>
<dbReference type="Proteomes" id="UP000295060">
    <property type="component" value="Unassembled WGS sequence"/>
</dbReference>
<comment type="caution">
    <text evidence="4">The sequence shown here is derived from an EMBL/GenBank/DDBJ whole genome shotgun (WGS) entry which is preliminary data.</text>
</comment>
<dbReference type="PANTHER" id="PTHR10584:SF166">
    <property type="entry name" value="RIBOKINASE"/>
    <property type="match status" value="1"/>
</dbReference>
<evidence type="ECO:0000259" key="3">
    <source>
        <dbReference type="Pfam" id="PF00294"/>
    </source>
</evidence>
<keyword evidence="1" id="KW-0808">Transferase</keyword>
<proteinExistence type="predicted"/>
<dbReference type="PRINTS" id="PR00990">
    <property type="entry name" value="RIBOKINASE"/>
</dbReference>
<organism evidence="4 5">
    <name type="scientific">Kribbella pratensis</name>
    <dbReference type="NCBI Taxonomy" id="2512112"/>
    <lineage>
        <taxon>Bacteria</taxon>
        <taxon>Bacillati</taxon>
        <taxon>Actinomycetota</taxon>
        <taxon>Actinomycetes</taxon>
        <taxon>Propionibacteriales</taxon>
        <taxon>Kribbellaceae</taxon>
        <taxon>Kribbella</taxon>
    </lineage>
</organism>
<dbReference type="SUPFAM" id="SSF53613">
    <property type="entry name" value="Ribokinase-like"/>
    <property type="match status" value="1"/>
</dbReference>
<protein>
    <submittedName>
        <fullName evidence="4">Ribokinase</fullName>
    </submittedName>
</protein>
<dbReference type="InterPro" id="IPR002139">
    <property type="entry name" value="Ribo/fructo_kinase"/>
</dbReference>